<keyword evidence="1" id="KW-0472">Membrane</keyword>
<reference evidence="4 5" key="2">
    <citation type="journal article" date="2017" name="Nature">
        <title>The Apostasia genome and the evolution of orchids.</title>
        <authorList>
            <person name="Zhang G.Q."/>
            <person name="Liu K.W."/>
            <person name="Li Z."/>
            <person name="Lohaus R."/>
            <person name="Hsiao Y.Y."/>
            <person name="Niu S.C."/>
            <person name="Wang J.Y."/>
            <person name="Lin Y.C."/>
            <person name="Xu Q."/>
            <person name="Chen L.J."/>
            <person name="Yoshida K."/>
            <person name="Fujiwara S."/>
            <person name="Wang Z.W."/>
            <person name="Zhang Y.Q."/>
            <person name="Mitsuda N."/>
            <person name="Wang M."/>
            <person name="Liu G.H."/>
            <person name="Pecoraro L."/>
            <person name="Huang H.X."/>
            <person name="Xiao X.J."/>
            <person name="Lin M."/>
            <person name="Wu X.Y."/>
            <person name="Wu W.L."/>
            <person name="Chen Y.Y."/>
            <person name="Chang S.B."/>
            <person name="Sakamoto S."/>
            <person name="Ohme-Takagi M."/>
            <person name="Yagi M."/>
            <person name="Zeng S.J."/>
            <person name="Shen C.Y."/>
            <person name="Yeh C.M."/>
            <person name="Luo Y.B."/>
            <person name="Tsai W.C."/>
            <person name="Van de Peer Y."/>
            <person name="Liu Z.J."/>
        </authorList>
    </citation>
    <scope>NUCLEOTIDE SEQUENCE [LARGE SCALE GENOMIC DNA]</scope>
    <source>
        <tissue evidence="4">The whole plant</tissue>
    </source>
</reference>
<dbReference type="Pfam" id="PF05699">
    <property type="entry name" value="Dimer_Tnp_hAT"/>
    <property type="match status" value="1"/>
</dbReference>
<sequence length="178" mass="20547">MKEKIDKYWGECNLLVAFEAIMNTRMIFLIIGFAYPMIYGDKSMHNISYVRTLLFELYEEYVTCFEEEAKVVGDTFRLGKESSIGASRSSRMAQEGGSNKYSGWHDFLACVSKKTNKKPSKSYLEKYLKDGLDICSHGRTFDVIVWWKSNQMKYHILFRLTIDILSISISTVASDLHS</sequence>
<gene>
    <name evidence="4" type="ORF">MA16_Dca016268</name>
</gene>
<dbReference type="GO" id="GO:0003677">
    <property type="term" value="F:DNA binding"/>
    <property type="evidence" value="ECO:0007669"/>
    <property type="project" value="InterPro"/>
</dbReference>
<accession>A0A2I0W5N6</accession>
<name>A0A2I0W5N6_9ASPA</name>
<feature type="transmembrane region" description="Helical" evidence="1">
    <location>
        <begin position="20"/>
        <end position="39"/>
    </location>
</feature>
<evidence type="ECO:0000313" key="4">
    <source>
        <dbReference type="EMBL" id="PKU70965.1"/>
    </source>
</evidence>
<evidence type="ECO:0000259" key="3">
    <source>
        <dbReference type="Pfam" id="PF14372"/>
    </source>
</evidence>
<keyword evidence="1" id="KW-1133">Transmembrane helix</keyword>
<dbReference type="Pfam" id="PF14372">
    <property type="entry name" value="hAT-like_RNase-H"/>
    <property type="match status" value="1"/>
</dbReference>
<keyword evidence="1" id="KW-0812">Transmembrane</keyword>
<dbReference type="InterPro" id="IPR012337">
    <property type="entry name" value="RNaseH-like_sf"/>
</dbReference>
<feature type="domain" description="hAT-like transposase RNase-H fold" evidence="3">
    <location>
        <begin position="1"/>
        <end position="61"/>
    </location>
</feature>
<evidence type="ECO:0000259" key="2">
    <source>
        <dbReference type="Pfam" id="PF05699"/>
    </source>
</evidence>
<proteinExistence type="predicted"/>
<organism evidence="4 5">
    <name type="scientific">Dendrobium catenatum</name>
    <dbReference type="NCBI Taxonomy" id="906689"/>
    <lineage>
        <taxon>Eukaryota</taxon>
        <taxon>Viridiplantae</taxon>
        <taxon>Streptophyta</taxon>
        <taxon>Embryophyta</taxon>
        <taxon>Tracheophyta</taxon>
        <taxon>Spermatophyta</taxon>
        <taxon>Magnoliopsida</taxon>
        <taxon>Liliopsida</taxon>
        <taxon>Asparagales</taxon>
        <taxon>Orchidaceae</taxon>
        <taxon>Epidendroideae</taxon>
        <taxon>Malaxideae</taxon>
        <taxon>Dendrobiinae</taxon>
        <taxon>Dendrobium</taxon>
    </lineage>
</organism>
<dbReference type="InterPro" id="IPR008906">
    <property type="entry name" value="HATC_C_dom"/>
</dbReference>
<dbReference type="PANTHER" id="PTHR23272">
    <property type="entry name" value="BED FINGER-RELATED"/>
    <property type="match status" value="1"/>
</dbReference>
<dbReference type="InterPro" id="IPR025525">
    <property type="entry name" value="hAT-like_transposase_RNase-H"/>
</dbReference>
<dbReference type="GO" id="GO:0046983">
    <property type="term" value="F:protein dimerization activity"/>
    <property type="evidence" value="ECO:0007669"/>
    <property type="project" value="InterPro"/>
</dbReference>
<dbReference type="AlphaFoldDB" id="A0A2I0W5N6"/>
<dbReference type="Proteomes" id="UP000233837">
    <property type="component" value="Unassembled WGS sequence"/>
</dbReference>
<evidence type="ECO:0000256" key="1">
    <source>
        <dbReference type="SAM" id="Phobius"/>
    </source>
</evidence>
<keyword evidence="5" id="KW-1185">Reference proteome</keyword>
<dbReference type="EMBL" id="KZ502903">
    <property type="protein sequence ID" value="PKU70965.1"/>
    <property type="molecule type" value="Genomic_DNA"/>
</dbReference>
<protein>
    <submittedName>
        <fullName evidence="4">AC transposase</fullName>
    </submittedName>
</protein>
<reference evidence="4 5" key="1">
    <citation type="journal article" date="2016" name="Sci. Rep.">
        <title>The Dendrobium catenatum Lindl. genome sequence provides insights into polysaccharide synthase, floral development and adaptive evolution.</title>
        <authorList>
            <person name="Zhang G.Q."/>
            <person name="Xu Q."/>
            <person name="Bian C."/>
            <person name="Tsai W.C."/>
            <person name="Yeh C.M."/>
            <person name="Liu K.W."/>
            <person name="Yoshida K."/>
            <person name="Zhang L.S."/>
            <person name="Chang S.B."/>
            <person name="Chen F."/>
            <person name="Shi Y."/>
            <person name="Su Y.Y."/>
            <person name="Zhang Y.Q."/>
            <person name="Chen L.J."/>
            <person name="Yin Y."/>
            <person name="Lin M."/>
            <person name="Huang H."/>
            <person name="Deng H."/>
            <person name="Wang Z.W."/>
            <person name="Zhu S.L."/>
            <person name="Zhao X."/>
            <person name="Deng C."/>
            <person name="Niu S.C."/>
            <person name="Huang J."/>
            <person name="Wang M."/>
            <person name="Liu G.H."/>
            <person name="Yang H.J."/>
            <person name="Xiao X.J."/>
            <person name="Hsiao Y.Y."/>
            <person name="Wu W.L."/>
            <person name="Chen Y.Y."/>
            <person name="Mitsuda N."/>
            <person name="Ohme-Takagi M."/>
            <person name="Luo Y.B."/>
            <person name="Van de Peer Y."/>
            <person name="Liu Z.J."/>
        </authorList>
    </citation>
    <scope>NUCLEOTIDE SEQUENCE [LARGE SCALE GENOMIC DNA]</scope>
    <source>
        <tissue evidence="4">The whole plant</tissue>
    </source>
</reference>
<dbReference type="PANTHER" id="PTHR23272:SF182">
    <property type="entry name" value="OS09G0381850 PROTEIN"/>
    <property type="match status" value="1"/>
</dbReference>
<dbReference type="SUPFAM" id="SSF53098">
    <property type="entry name" value="Ribonuclease H-like"/>
    <property type="match status" value="1"/>
</dbReference>
<evidence type="ECO:0000313" key="5">
    <source>
        <dbReference type="Proteomes" id="UP000233837"/>
    </source>
</evidence>
<feature type="domain" description="HAT C-terminal dimerisation" evidence="2">
    <location>
        <begin position="124"/>
        <end position="174"/>
    </location>
</feature>